<dbReference type="Pfam" id="PF02196">
    <property type="entry name" value="RBD"/>
    <property type="match status" value="1"/>
</dbReference>
<feature type="compositionally biased region" description="Basic and acidic residues" evidence="14">
    <location>
        <begin position="358"/>
        <end position="373"/>
    </location>
</feature>
<dbReference type="Pfam" id="PF00130">
    <property type="entry name" value="C1_1"/>
    <property type="match status" value="1"/>
</dbReference>
<keyword evidence="9" id="KW-0862">Zinc</keyword>
<dbReference type="InterPro" id="IPR051681">
    <property type="entry name" value="Ser/Thr_Kinases-Pseudokinases"/>
</dbReference>
<evidence type="ECO:0000256" key="12">
    <source>
        <dbReference type="ARBA" id="ARBA00048679"/>
    </source>
</evidence>
<dbReference type="PROSITE" id="PS50081">
    <property type="entry name" value="ZF_DAG_PE_2"/>
    <property type="match status" value="1"/>
</dbReference>
<feature type="compositionally biased region" description="Basic and acidic residues" evidence="14">
    <location>
        <begin position="18"/>
        <end position="30"/>
    </location>
</feature>
<dbReference type="CDD" id="cd20871">
    <property type="entry name" value="C1_B-Raf"/>
    <property type="match status" value="1"/>
</dbReference>
<name>A0A674MRM3_TAKRU</name>
<dbReference type="Gene3D" id="3.10.20.90">
    <property type="entry name" value="Phosphatidylinositol 3-kinase Catalytic Subunit, Chain A, domain 1"/>
    <property type="match status" value="1"/>
</dbReference>
<dbReference type="InterPro" id="IPR001245">
    <property type="entry name" value="Ser-Thr/Tyr_kinase_cat_dom"/>
</dbReference>
<dbReference type="InParanoid" id="A0A674MRM3"/>
<dbReference type="SUPFAM" id="SSF56112">
    <property type="entry name" value="Protein kinase-like (PK-like)"/>
    <property type="match status" value="1"/>
</dbReference>
<dbReference type="InterPro" id="IPR020454">
    <property type="entry name" value="DAG/PE-bd"/>
</dbReference>
<feature type="compositionally biased region" description="Basic and acidic residues" evidence="14">
    <location>
        <begin position="474"/>
        <end position="498"/>
    </location>
</feature>
<dbReference type="PROSITE" id="PS50011">
    <property type="entry name" value="PROTEIN_KINASE_DOM"/>
    <property type="match status" value="1"/>
</dbReference>
<dbReference type="InterPro" id="IPR011009">
    <property type="entry name" value="Kinase-like_dom_sf"/>
</dbReference>
<feature type="binding site" evidence="13">
    <location>
        <position position="534"/>
    </location>
    <ligand>
        <name>ATP</name>
        <dbReference type="ChEBI" id="CHEBI:30616"/>
    </ligand>
</feature>
<dbReference type="GO" id="GO:0046872">
    <property type="term" value="F:metal ion binding"/>
    <property type="evidence" value="ECO:0007669"/>
    <property type="project" value="UniProtKB-KW"/>
</dbReference>
<dbReference type="InterPro" id="IPR002219">
    <property type="entry name" value="PKC_DAG/PE"/>
</dbReference>
<keyword evidence="19" id="KW-1185">Reference proteome</keyword>
<sequence>MAALSSAESPPPVLNGDAAERDPGRERGLEELDSGFNSACTTRVPGGAQNEEIWNIKQMIKLTQEHLEALLDKFGGEHNPPTIYLEAYEEYTSKLDALQQREQQLLEAMGNGTDFPCSPSPMPALLEVKMGGCVPGVGAQAPNSLAVLQTPTDGSRVNPRSPQKPIVRVFLPNKQRTVVSARCGMTVRDSLKKALTMRGLIPECCAVYRMQDGEKKPIGWDTDISWLTLEELHVEVLENVPLTTHNFVRKTFFTLAFCDFCRKLLFQGFRCQTCGYKFHQRCSTEVPLMCVNYDQLDLLLVSKFFEHHPFTQEEVSSEGTTPVSEVCPSLPPSDSTGSICQSTVSPSKSIPIPPSFRSSEEDHRNQFGQRDRSSSAPNVHINTIEPVNIDDLIRVQGLPRSDGAPPTHPARCLRKHRTRTSSPLLYSYPNDIVFDFEPEPVFQGSTTGLSATPPASLPGSLTNVKVPQKSPCQQRERKSSSSSEDRSKMKTLGRRDSSDDWEIPEGQITLGQRIGSGSFGTVFKGKWHGDVAVKMLNVTAPTPQQLQAFKNEVGVLRKTRHVNILLFMGYTTKPQLAIVTQWCEGSSLYHHLHIIETKFEMIKLIDIARQTAQGMDYLHAKSIIHRDLKSNNIFLHEDLTVKIGDFGLATVKSRWSGSHQFEQLSGSILWMAPEVIRLQDKNPYSFQSDVYAFGIVLYELMSGVLPYSNINNRDQIIFMVGRGYLSPDLSKVRSNCPKAMKRLMADCLKKKREERPLFPQVKLPVQLINTLSTVGGGTGLRLLTEGPVGGGTGLRLLTEGPVGGGTGPWLLTEGPVGGGTGPWLLTEGPVGDGTGLRLVSEGPVGGGTGPWLLTEGPVGGGTGPWLLTEGPVGGGTGLRLLTEGPVGGGTGPWLVTEGPVGGGTGLRLVSEGPVGGGTGPWLVTEGPVGGGTGPRLVTEGPVGGGTGPRLVTEGPVGGGTGPWLVTEGPVGGGTGPWLVTEGPVGGGTGLRLLTEGPVGGGTGPWLVTEGPVEGGTGPWLVTEGPVGGGTGLRLLTEGPVEGGTGPWLLTEGPVGGGTGPWLLTEGPVGGGTGLRLVSEGPVGGGTGISVRVSVFGSSEQPRGSRAAVLFKSAPAGGSPPLPG</sequence>
<protein>
    <recommendedName>
        <fullName evidence="2">non-specific serine/threonine protein kinase</fullName>
        <ecNumber evidence="2">2.7.11.1</ecNumber>
    </recommendedName>
</protein>
<gene>
    <name evidence="18" type="primary">braf</name>
</gene>
<dbReference type="GO" id="GO:0005886">
    <property type="term" value="C:plasma membrane"/>
    <property type="evidence" value="ECO:0007669"/>
    <property type="project" value="TreeGrafter"/>
</dbReference>
<keyword evidence="5" id="KW-0808">Transferase</keyword>
<dbReference type="SMART" id="SM00455">
    <property type="entry name" value="RBD"/>
    <property type="match status" value="1"/>
</dbReference>
<dbReference type="InterPro" id="IPR046349">
    <property type="entry name" value="C1-like_sf"/>
</dbReference>
<comment type="similarity">
    <text evidence="1">Belongs to the protein kinase superfamily. TKL Ser/Thr protein kinase family. RAF subfamily.</text>
</comment>
<evidence type="ECO:0000256" key="11">
    <source>
        <dbReference type="ARBA" id="ARBA00047899"/>
    </source>
</evidence>
<evidence type="ECO:0000256" key="7">
    <source>
        <dbReference type="ARBA" id="ARBA00022741"/>
    </source>
</evidence>
<feature type="region of interest" description="Disordered" evidence="14">
    <location>
        <begin position="397"/>
        <end position="416"/>
    </location>
</feature>
<feature type="region of interest" description="Disordered" evidence="14">
    <location>
        <begin position="315"/>
        <end position="382"/>
    </location>
</feature>
<dbReference type="Gene3D" id="3.30.60.20">
    <property type="match status" value="1"/>
</dbReference>
<feature type="compositionally biased region" description="Polar residues" evidence="14">
    <location>
        <begin position="332"/>
        <end position="341"/>
    </location>
</feature>
<evidence type="ECO:0000256" key="5">
    <source>
        <dbReference type="ARBA" id="ARBA00022679"/>
    </source>
</evidence>
<comment type="catalytic activity">
    <reaction evidence="12">
        <text>L-seryl-[protein] + ATP = O-phospho-L-seryl-[protein] + ADP + H(+)</text>
        <dbReference type="Rhea" id="RHEA:17989"/>
        <dbReference type="Rhea" id="RHEA-COMP:9863"/>
        <dbReference type="Rhea" id="RHEA-COMP:11604"/>
        <dbReference type="ChEBI" id="CHEBI:15378"/>
        <dbReference type="ChEBI" id="CHEBI:29999"/>
        <dbReference type="ChEBI" id="CHEBI:30616"/>
        <dbReference type="ChEBI" id="CHEBI:83421"/>
        <dbReference type="ChEBI" id="CHEBI:456216"/>
        <dbReference type="EC" id="2.7.11.1"/>
    </reaction>
</comment>
<evidence type="ECO:0000256" key="6">
    <source>
        <dbReference type="ARBA" id="ARBA00022723"/>
    </source>
</evidence>
<dbReference type="PROSITE" id="PS00108">
    <property type="entry name" value="PROTEIN_KINASE_ST"/>
    <property type="match status" value="1"/>
</dbReference>
<keyword evidence="8" id="KW-0418">Kinase</keyword>
<evidence type="ECO:0000256" key="3">
    <source>
        <dbReference type="ARBA" id="ARBA00022527"/>
    </source>
</evidence>
<dbReference type="FunFam" id="1.10.510.10:FF:000036">
    <property type="entry name" value="RAF proto-oncogene serine/threonine-protein kinase"/>
    <property type="match status" value="1"/>
</dbReference>
<dbReference type="PANTHER" id="PTHR44329">
    <property type="entry name" value="SERINE/THREONINE-PROTEIN KINASE TNNI3K-RELATED"/>
    <property type="match status" value="1"/>
</dbReference>
<dbReference type="FunFam" id="3.30.200.20:FF:000024">
    <property type="entry name" value="B-Raf proto-oncogene serine/threonine-protein kinase"/>
    <property type="match status" value="1"/>
</dbReference>
<dbReference type="Proteomes" id="UP000005226">
    <property type="component" value="Chromosome 18"/>
</dbReference>
<dbReference type="SUPFAM" id="SSF54236">
    <property type="entry name" value="Ubiquitin-like"/>
    <property type="match status" value="1"/>
</dbReference>
<accession>A0A674MRM3</accession>
<dbReference type="GeneTree" id="ENSGT00940000156154"/>
<reference evidence="18" key="3">
    <citation type="submission" date="2025-09" db="UniProtKB">
        <authorList>
            <consortium name="Ensembl"/>
        </authorList>
    </citation>
    <scope>IDENTIFICATION</scope>
</reference>
<dbReference type="Gene3D" id="3.30.200.20">
    <property type="entry name" value="Phosphorylase Kinase, domain 1"/>
    <property type="match status" value="1"/>
</dbReference>
<dbReference type="GO" id="GO:0005829">
    <property type="term" value="C:cytosol"/>
    <property type="evidence" value="ECO:0007669"/>
    <property type="project" value="TreeGrafter"/>
</dbReference>
<dbReference type="FunFam" id="3.10.20.90:FF:000015">
    <property type="entry name" value="B-Raf proto-oncogene serine/threonine-protein kinase"/>
    <property type="match status" value="1"/>
</dbReference>
<dbReference type="Pfam" id="PF07714">
    <property type="entry name" value="PK_Tyr_Ser-Thr"/>
    <property type="match status" value="1"/>
</dbReference>
<evidence type="ECO:0000256" key="9">
    <source>
        <dbReference type="ARBA" id="ARBA00022833"/>
    </source>
</evidence>
<dbReference type="GO" id="GO:0005524">
    <property type="term" value="F:ATP binding"/>
    <property type="evidence" value="ECO:0007669"/>
    <property type="project" value="UniProtKB-UniRule"/>
</dbReference>
<dbReference type="Gene3D" id="1.10.510.10">
    <property type="entry name" value="Transferase(Phosphotransferase) domain 1"/>
    <property type="match status" value="1"/>
</dbReference>
<feature type="domain" description="Phorbol-ester/DAG-type" evidence="16">
    <location>
        <begin position="244"/>
        <end position="290"/>
    </location>
</feature>
<evidence type="ECO:0000313" key="18">
    <source>
        <dbReference type="Ensembl" id="ENSTRUP00000063664.1"/>
    </source>
</evidence>
<evidence type="ECO:0000256" key="2">
    <source>
        <dbReference type="ARBA" id="ARBA00012513"/>
    </source>
</evidence>
<keyword evidence="6" id="KW-0479">Metal-binding</keyword>
<reference evidence="18 19" key="1">
    <citation type="journal article" date="2011" name="Genome Biol. Evol.">
        <title>Integration of the genetic map and genome assembly of fugu facilitates insights into distinct features of genome evolution in teleosts and mammals.</title>
        <authorList>
            <person name="Kai W."/>
            <person name="Kikuchi K."/>
            <person name="Tohari S."/>
            <person name="Chew A.K."/>
            <person name="Tay A."/>
            <person name="Fujiwara A."/>
            <person name="Hosoya S."/>
            <person name="Suetake H."/>
            <person name="Naruse K."/>
            <person name="Brenner S."/>
            <person name="Suzuki Y."/>
            <person name="Venkatesh B."/>
        </authorList>
    </citation>
    <scope>NUCLEOTIDE SEQUENCE [LARGE SCALE GENOMIC DNA]</scope>
</reference>
<evidence type="ECO:0000313" key="19">
    <source>
        <dbReference type="Proteomes" id="UP000005226"/>
    </source>
</evidence>
<feature type="compositionally biased region" description="Polar residues" evidence="14">
    <location>
        <begin position="459"/>
        <end position="473"/>
    </location>
</feature>
<keyword evidence="10 13" id="KW-0067">ATP-binding</keyword>
<evidence type="ECO:0000256" key="13">
    <source>
        <dbReference type="PROSITE-ProRule" id="PRU10141"/>
    </source>
</evidence>
<dbReference type="SMART" id="SM00220">
    <property type="entry name" value="S_TKc"/>
    <property type="match status" value="1"/>
</dbReference>
<dbReference type="AlphaFoldDB" id="A0A674MRM3"/>
<evidence type="ECO:0000256" key="1">
    <source>
        <dbReference type="ARBA" id="ARBA00010507"/>
    </source>
</evidence>
<evidence type="ECO:0000259" key="16">
    <source>
        <dbReference type="PROSITE" id="PS50081"/>
    </source>
</evidence>
<dbReference type="PROSITE" id="PS00479">
    <property type="entry name" value="ZF_DAG_PE_1"/>
    <property type="match status" value="1"/>
</dbReference>
<dbReference type="FunCoup" id="A0A674MRM3">
    <property type="interactions" value="1376"/>
</dbReference>
<evidence type="ECO:0000256" key="4">
    <source>
        <dbReference type="ARBA" id="ARBA00022553"/>
    </source>
</evidence>
<dbReference type="InterPro" id="IPR029071">
    <property type="entry name" value="Ubiquitin-like_domsf"/>
</dbReference>
<dbReference type="InterPro" id="IPR000719">
    <property type="entry name" value="Prot_kinase_dom"/>
</dbReference>
<feature type="region of interest" description="Disordered" evidence="14">
    <location>
        <begin position="1"/>
        <end position="39"/>
    </location>
</feature>
<dbReference type="SUPFAM" id="SSF57889">
    <property type="entry name" value="Cysteine-rich domain"/>
    <property type="match status" value="1"/>
</dbReference>
<keyword evidence="7 13" id="KW-0547">Nucleotide-binding</keyword>
<feature type="domain" description="Protein kinase" evidence="15">
    <location>
        <begin position="508"/>
        <end position="768"/>
    </location>
</feature>
<dbReference type="Ensembl" id="ENSTRUT00000085776.1">
    <property type="protein sequence ID" value="ENSTRUP00000063664.1"/>
    <property type="gene ID" value="ENSTRUG00000011625.3"/>
</dbReference>
<dbReference type="InterPro" id="IPR008271">
    <property type="entry name" value="Ser/Thr_kinase_AS"/>
</dbReference>
<dbReference type="FunFam" id="3.30.60.20:FF:000004">
    <property type="entry name" value="B-Raf proto-oncogene serine/threonine-protein kinase"/>
    <property type="match status" value="1"/>
</dbReference>
<evidence type="ECO:0000256" key="10">
    <source>
        <dbReference type="ARBA" id="ARBA00022840"/>
    </source>
</evidence>
<dbReference type="PROSITE" id="PS00107">
    <property type="entry name" value="PROTEIN_KINASE_ATP"/>
    <property type="match status" value="1"/>
</dbReference>
<dbReference type="PROSITE" id="PS50898">
    <property type="entry name" value="RBD"/>
    <property type="match status" value="1"/>
</dbReference>
<dbReference type="EC" id="2.7.11.1" evidence="2"/>
<evidence type="ECO:0000256" key="14">
    <source>
        <dbReference type="SAM" id="MobiDB-lite"/>
    </source>
</evidence>
<dbReference type="InterPro" id="IPR017441">
    <property type="entry name" value="Protein_kinase_ATP_BS"/>
</dbReference>
<evidence type="ECO:0000259" key="17">
    <source>
        <dbReference type="PROSITE" id="PS50898"/>
    </source>
</evidence>
<evidence type="ECO:0000259" key="15">
    <source>
        <dbReference type="PROSITE" id="PS50011"/>
    </source>
</evidence>
<dbReference type="GO" id="GO:0005739">
    <property type="term" value="C:mitochondrion"/>
    <property type="evidence" value="ECO:0007669"/>
    <property type="project" value="TreeGrafter"/>
</dbReference>
<feature type="domain" description="RBD" evidence="17">
    <location>
        <begin position="165"/>
        <end position="237"/>
    </location>
</feature>
<dbReference type="InterPro" id="IPR003116">
    <property type="entry name" value="RBD_dom"/>
</dbReference>
<reference evidence="18" key="2">
    <citation type="submission" date="2025-08" db="UniProtKB">
        <authorList>
            <consortium name="Ensembl"/>
        </authorList>
    </citation>
    <scope>IDENTIFICATION</scope>
</reference>
<keyword evidence="3" id="KW-0723">Serine/threonine-protein kinase</keyword>
<dbReference type="GO" id="GO:0004709">
    <property type="term" value="F:MAP kinase kinase kinase activity"/>
    <property type="evidence" value="ECO:0007669"/>
    <property type="project" value="TreeGrafter"/>
</dbReference>
<dbReference type="PANTHER" id="PTHR44329:SF240">
    <property type="entry name" value="SERINE_THREONINE-PROTEIN KINASE B-RAF"/>
    <property type="match status" value="1"/>
</dbReference>
<dbReference type="PRINTS" id="PR00008">
    <property type="entry name" value="DAGPEDOMAIN"/>
</dbReference>
<dbReference type="CDD" id="cd14062">
    <property type="entry name" value="STKc_Raf"/>
    <property type="match status" value="1"/>
</dbReference>
<keyword evidence="4" id="KW-0597">Phosphoprotein</keyword>
<comment type="catalytic activity">
    <reaction evidence="11">
        <text>L-threonyl-[protein] + ATP = O-phospho-L-threonyl-[protein] + ADP + H(+)</text>
        <dbReference type="Rhea" id="RHEA:46608"/>
        <dbReference type="Rhea" id="RHEA-COMP:11060"/>
        <dbReference type="Rhea" id="RHEA-COMP:11605"/>
        <dbReference type="ChEBI" id="CHEBI:15378"/>
        <dbReference type="ChEBI" id="CHEBI:30013"/>
        <dbReference type="ChEBI" id="CHEBI:30616"/>
        <dbReference type="ChEBI" id="CHEBI:61977"/>
        <dbReference type="ChEBI" id="CHEBI:456216"/>
        <dbReference type="EC" id="2.7.11.1"/>
    </reaction>
</comment>
<feature type="region of interest" description="Disordered" evidence="14">
    <location>
        <begin position="445"/>
        <end position="504"/>
    </location>
</feature>
<evidence type="ECO:0000256" key="8">
    <source>
        <dbReference type="ARBA" id="ARBA00022777"/>
    </source>
</evidence>
<dbReference type="SMART" id="SM00109">
    <property type="entry name" value="C1"/>
    <property type="match status" value="1"/>
</dbReference>
<proteinExistence type="inferred from homology"/>
<organism evidence="18 19">
    <name type="scientific">Takifugu rubripes</name>
    <name type="common">Japanese pufferfish</name>
    <name type="synonym">Fugu rubripes</name>
    <dbReference type="NCBI Taxonomy" id="31033"/>
    <lineage>
        <taxon>Eukaryota</taxon>
        <taxon>Metazoa</taxon>
        <taxon>Chordata</taxon>
        <taxon>Craniata</taxon>
        <taxon>Vertebrata</taxon>
        <taxon>Euteleostomi</taxon>
        <taxon>Actinopterygii</taxon>
        <taxon>Neopterygii</taxon>
        <taxon>Teleostei</taxon>
        <taxon>Neoteleostei</taxon>
        <taxon>Acanthomorphata</taxon>
        <taxon>Eupercaria</taxon>
        <taxon>Tetraodontiformes</taxon>
        <taxon>Tetradontoidea</taxon>
        <taxon>Tetraodontidae</taxon>
        <taxon>Takifugu</taxon>
    </lineage>
</organism>